<dbReference type="RefSeq" id="WP_269423701.1">
    <property type="nucleotide sequence ID" value="NZ_JAPWGY010000003.1"/>
</dbReference>
<comment type="caution">
    <text evidence="13">The sequence shown here is derived from an EMBL/GenBank/DDBJ whole genome shotgun (WGS) entry which is preliminary data.</text>
</comment>
<keyword evidence="14" id="KW-1185">Reference proteome</keyword>
<evidence type="ECO:0000256" key="11">
    <source>
        <dbReference type="ARBA" id="ARBA00047972"/>
    </source>
</evidence>
<evidence type="ECO:0000313" key="13">
    <source>
        <dbReference type="EMBL" id="MCZ4281553.1"/>
    </source>
</evidence>
<dbReference type="GO" id="GO:0016787">
    <property type="term" value="F:hydrolase activity"/>
    <property type="evidence" value="ECO:0007669"/>
    <property type="project" value="UniProtKB-KW"/>
</dbReference>
<comment type="catalytic activity">
    <reaction evidence="10">
        <text>S-hexadecanoyl-L-cysteinyl-[protein] + H2O = L-cysteinyl-[protein] + hexadecanoate + H(+)</text>
        <dbReference type="Rhea" id="RHEA:19233"/>
        <dbReference type="Rhea" id="RHEA-COMP:10131"/>
        <dbReference type="Rhea" id="RHEA-COMP:11032"/>
        <dbReference type="ChEBI" id="CHEBI:7896"/>
        <dbReference type="ChEBI" id="CHEBI:15377"/>
        <dbReference type="ChEBI" id="CHEBI:15378"/>
        <dbReference type="ChEBI" id="CHEBI:29950"/>
        <dbReference type="ChEBI" id="CHEBI:74151"/>
        <dbReference type="EC" id="3.1.2.22"/>
    </reaction>
    <physiologicalReaction direction="left-to-right" evidence="10">
        <dbReference type="Rhea" id="RHEA:19234"/>
    </physiologicalReaction>
</comment>
<sequence length="268" mass="29591">MSDKIIAPAQNTVSSTQSPAFLERPDGQRIAYIKTEGDKDLPGLVFLGGFMSDMTGTKAVALENFARDSGQSFLRFDYAGHGQSSGLFKDGTIGQWSQDALAALDHLTEGPQILVGSSMGGWIMLNVALQRPGRIQGLVGIAAAPDFTEDLMWQQFSPEIKQTLLQDGVYHQPSDYGDAPYPLTLNLIEEGRNHLLLRQTQKISCPVRLIQGIEDLDVPWITATRISESLQSDDVEIILVKNGDHRLSTPHDLHRLFKIVKELSHKKL</sequence>
<proteinExistence type="predicted"/>
<dbReference type="InterPro" id="IPR000073">
    <property type="entry name" value="AB_hydrolase_1"/>
</dbReference>
<evidence type="ECO:0000256" key="9">
    <source>
        <dbReference type="ARBA" id="ARBA00046047"/>
    </source>
</evidence>
<name>A0ABT4LKB5_9PROT</name>
<evidence type="ECO:0000256" key="1">
    <source>
        <dbReference type="ARBA" id="ARBA00012423"/>
    </source>
</evidence>
<feature type="domain" description="AB hydrolase-1" evidence="12">
    <location>
        <begin position="62"/>
        <end position="156"/>
    </location>
</feature>
<evidence type="ECO:0000256" key="5">
    <source>
        <dbReference type="ARBA" id="ARBA00039314"/>
    </source>
</evidence>
<dbReference type="EC" id="3.1.1.93" evidence="4"/>
<evidence type="ECO:0000313" key="14">
    <source>
        <dbReference type="Proteomes" id="UP001069802"/>
    </source>
</evidence>
<dbReference type="PANTHER" id="PTHR16138">
    <property type="entry name" value="MYCOPHENOLIC ACID ACYL-GLUCURONIDE ESTERASE, MITOCHONDRIAL"/>
    <property type="match status" value="1"/>
</dbReference>
<reference evidence="13" key="1">
    <citation type="submission" date="2022-12" db="EMBL/GenBank/DDBJ databases">
        <title>Bacterial isolates from different developmental stages of Nematostella vectensis.</title>
        <authorList>
            <person name="Fraune S."/>
        </authorList>
    </citation>
    <scope>NUCLEOTIDE SEQUENCE</scope>
    <source>
        <strain evidence="13">G21630-S1</strain>
    </source>
</reference>
<gene>
    <name evidence="13" type="ORF">O4H49_12240</name>
</gene>
<accession>A0ABT4LKB5</accession>
<keyword evidence="2 13" id="KW-0378">Hydrolase</keyword>
<dbReference type="EMBL" id="JAPWGY010000003">
    <property type="protein sequence ID" value="MCZ4281553.1"/>
    <property type="molecule type" value="Genomic_DNA"/>
</dbReference>
<dbReference type="Proteomes" id="UP001069802">
    <property type="component" value="Unassembled WGS sequence"/>
</dbReference>
<evidence type="ECO:0000256" key="10">
    <source>
        <dbReference type="ARBA" id="ARBA00047409"/>
    </source>
</evidence>
<comment type="catalytic activity">
    <reaction evidence="11">
        <text>mycophenolic acid O-acyl-beta-D-glucuronide + H2O = mycophenolate + D-glucuronate + H(+)</text>
        <dbReference type="Rhea" id="RHEA:34179"/>
        <dbReference type="ChEBI" id="CHEBI:15377"/>
        <dbReference type="ChEBI" id="CHEBI:15378"/>
        <dbReference type="ChEBI" id="CHEBI:58720"/>
        <dbReference type="ChEBI" id="CHEBI:62932"/>
        <dbReference type="ChEBI" id="CHEBI:66982"/>
        <dbReference type="EC" id="3.1.1.93"/>
    </reaction>
    <physiologicalReaction direction="left-to-right" evidence="11">
        <dbReference type="Rhea" id="RHEA:34180"/>
    </physiologicalReaction>
</comment>
<dbReference type="PANTHER" id="PTHR16138:SF7">
    <property type="entry name" value="PALMITOYL-PROTEIN THIOESTERASE ABHD10, MITOCHONDRIAL"/>
    <property type="match status" value="1"/>
</dbReference>
<dbReference type="SUPFAM" id="SSF53474">
    <property type="entry name" value="alpha/beta-Hydrolases"/>
    <property type="match status" value="1"/>
</dbReference>
<protein>
    <recommendedName>
        <fullName evidence="5">Palmitoyl-protein thioesterase ABHD10, mitochondrial</fullName>
        <ecNumber evidence="4">3.1.1.93</ecNumber>
        <ecNumber evidence="1">3.1.2.22</ecNumber>
    </recommendedName>
    <alternativeName>
        <fullName evidence="7">Acyl-protein thioesterase ABHD10</fullName>
    </alternativeName>
    <alternativeName>
        <fullName evidence="8">Alpha/beta hydrolase domain-containing protein 10</fullName>
    </alternativeName>
    <alternativeName>
        <fullName evidence="6">Mycophenolic acid acyl-glucuronide esterase, mitochondrial</fullName>
    </alternativeName>
</protein>
<evidence type="ECO:0000259" key="12">
    <source>
        <dbReference type="Pfam" id="PF00561"/>
    </source>
</evidence>
<organism evidence="13 14">
    <name type="scientific">Kiloniella laminariae</name>
    <dbReference type="NCBI Taxonomy" id="454162"/>
    <lineage>
        <taxon>Bacteria</taxon>
        <taxon>Pseudomonadati</taxon>
        <taxon>Pseudomonadota</taxon>
        <taxon>Alphaproteobacteria</taxon>
        <taxon>Rhodospirillales</taxon>
        <taxon>Kiloniellaceae</taxon>
        <taxon>Kiloniella</taxon>
    </lineage>
</organism>
<dbReference type="InterPro" id="IPR029058">
    <property type="entry name" value="AB_hydrolase_fold"/>
</dbReference>
<evidence type="ECO:0000256" key="8">
    <source>
        <dbReference type="ARBA" id="ARBA00042704"/>
    </source>
</evidence>
<comment type="function">
    <text evidence="9">Acts as an acyl-protein thioesterase that hydrolyzes fatty acids from acylated residues in proteins. Regulates the mitochondrial S-depalmitoylation of the nucleophilic active site residue of peroxiredoxin-5/PRDX5, a key antioxidant protein, therefore modulating mitochondrial antioxidant ability. Also catalyzes the deglucuronidation of mycophenolic acid acyl-glucuronide, an active metabolite of the immunosuppressant drug mycophenolate.</text>
</comment>
<evidence type="ECO:0000256" key="7">
    <source>
        <dbReference type="ARBA" id="ARBA00042645"/>
    </source>
</evidence>
<evidence type="ECO:0000256" key="3">
    <source>
        <dbReference type="ARBA" id="ARBA00022946"/>
    </source>
</evidence>
<dbReference type="Gene3D" id="3.40.50.1820">
    <property type="entry name" value="alpha/beta hydrolase"/>
    <property type="match status" value="1"/>
</dbReference>
<dbReference type="InterPro" id="IPR052382">
    <property type="entry name" value="ABHD10_acyl-thioesterase"/>
</dbReference>
<evidence type="ECO:0000256" key="4">
    <source>
        <dbReference type="ARBA" id="ARBA00039132"/>
    </source>
</evidence>
<evidence type="ECO:0000256" key="6">
    <source>
        <dbReference type="ARBA" id="ARBA00041520"/>
    </source>
</evidence>
<dbReference type="EC" id="3.1.2.22" evidence="1"/>
<dbReference type="Pfam" id="PF00561">
    <property type="entry name" value="Abhydrolase_1"/>
    <property type="match status" value="1"/>
</dbReference>
<evidence type="ECO:0000256" key="2">
    <source>
        <dbReference type="ARBA" id="ARBA00022801"/>
    </source>
</evidence>
<keyword evidence="3" id="KW-0809">Transit peptide</keyword>